<dbReference type="AlphaFoldDB" id="A0A9P8Q729"/>
<dbReference type="Proteomes" id="UP000774326">
    <property type="component" value="Unassembled WGS sequence"/>
</dbReference>
<dbReference type="EMBL" id="JAEUBG010002047">
    <property type="protein sequence ID" value="KAH3685403.1"/>
    <property type="molecule type" value="Genomic_DNA"/>
</dbReference>
<evidence type="ECO:0008006" key="4">
    <source>
        <dbReference type="Google" id="ProtNLM"/>
    </source>
</evidence>
<evidence type="ECO:0000313" key="2">
    <source>
        <dbReference type="EMBL" id="KAH3685403.1"/>
    </source>
</evidence>
<reference evidence="2" key="2">
    <citation type="submission" date="2021-01" db="EMBL/GenBank/DDBJ databases">
        <authorList>
            <person name="Schikora-Tamarit M.A."/>
        </authorList>
    </citation>
    <scope>NUCLEOTIDE SEQUENCE</scope>
    <source>
        <strain evidence="2">CBS2887</strain>
    </source>
</reference>
<dbReference type="OrthoDB" id="3981290at2759"/>
<accession>A0A9P8Q729</accession>
<gene>
    <name evidence="2" type="ORF">WICPIJ_003641</name>
</gene>
<reference evidence="2" key="1">
    <citation type="journal article" date="2021" name="Open Biol.">
        <title>Shared evolutionary footprints suggest mitochondrial oxidative damage underlies multiple complex I losses in fungi.</title>
        <authorList>
            <person name="Schikora-Tamarit M.A."/>
            <person name="Marcet-Houben M."/>
            <person name="Nosek J."/>
            <person name="Gabaldon T."/>
        </authorList>
    </citation>
    <scope>NUCLEOTIDE SEQUENCE</scope>
    <source>
        <strain evidence="2">CBS2887</strain>
    </source>
</reference>
<protein>
    <recommendedName>
        <fullName evidence="4">Transcription elongation factor Eaf N-terminal domain-containing protein</fullName>
    </recommendedName>
</protein>
<proteinExistence type="predicted"/>
<comment type="caution">
    <text evidence="2">The sequence shown here is derived from an EMBL/GenBank/DDBJ whole genome shotgun (WGS) entry which is preliminary data.</text>
</comment>
<feature type="region of interest" description="Disordered" evidence="1">
    <location>
        <begin position="133"/>
        <end position="190"/>
    </location>
</feature>
<name>A0A9P8Q729_WICPI</name>
<evidence type="ECO:0000256" key="1">
    <source>
        <dbReference type="SAM" id="MobiDB-lite"/>
    </source>
</evidence>
<keyword evidence="3" id="KW-1185">Reference proteome</keyword>
<sequence length="190" mass="20861">MASNSSNLHLIPDGEYGLEISDVLQSLLFAKSPTPNSSSSSRSRNNEVLSISFDEPQTQQTYGMDLSKPFLLTREPNEETFTMTTDSTKIKAGLTLKGDIKPTKTLNSILVFNPASGVFELQQIENELSTLDIKETQEEKKSEDTPPQRPTPPPSSAASTAQLKSPLNNTASLKKRVHKEPSIFQPKARA</sequence>
<feature type="compositionally biased region" description="Basic and acidic residues" evidence="1">
    <location>
        <begin position="133"/>
        <end position="146"/>
    </location>
</feature>
<feature type="non-terminal residue" evidence="2">
    <location>
        <position position="190"/>
    </location>
</feature>
<evidence type="ECO:0000313" key="3">
    <source>
        <dbReference type="Proteomes" id="UP000774326"/>
    </source>
</evidence>
<feature type="compositionally biased region" description="Polar residues" evidence="1">
    <location>
        <begin position="163"/>
        <end position="172"/>
    </location>
</feature>
<organism evidence="2 3">
    <name type="scientific">Wickerhamomyces pijperi</name>
    <name type="common">Yeast</name>
    <name type="synonym">Pichia pijperi</name>
    <dbReference type="NCBI Taxonomy" id="599730"/>
    <lineage>
        <taxon>Eukaryota</taxon>
        <taxon>Fungi</taxon>
        <taxon>Dikarya</taxon>
        <taxon>Ascomycota</taxon>
        <taxon>Saccharomycotina</taxon>
        <taxon>Saccharomycetes</taxon>
        <taxon>Phaffomycetales</taxon>
        <taxon>Wickerhamomycetaceae</taxon>
        <taxon>Wickerhamomyces</taxon>
    </lineage>
</organism>